<accession>A0ABR6KEP4</accession>
<name>A0ABR6KEP4_9SPHN</name>
<protein>
    <submittedName>
        <fullName evidence="1">Uncharacterized protein</fullName>
    </submittedName>
</protein>
<sequence length="64" mass="6517">MALHLLDVADAVDRIRRTQANGMSAAIARSIIFAASAGLVANAVPSGTCAAARRTGLALQLLGR</sequence>
<gene>
    <name evidence="1" type="ORF">GGQ89_003792</name>
</gene>
<keyword evidence="2" id="KW-1185">Reference proteome</keyword>
<reference evidence="1 2" key="1">
    <citation type="submission" date="2020-08" db="EMBL/GenBank/DDBJ databases">
        <title>Genomic Encyclopedia of Type Strains, Phase IV (KMG-IV): sequencing the most valuable type-strain genomes for metagenomic binning, comparative biology and taxonomic classification.</title>
        <authorList>
            <person name="Goeker M."/>
        </authorList>
    </citation>
    <scope>NUCLEOTIDE SEQUENCE [LARGE SCALE GENOMIC DNA]</scope>
    <source>
        <strain evidence="1 2">DSM 14562</strain>
    </source>
</reference>
<comment type="caution">
    <text evidence="1">The sequence shown here is derived from an EMBL/GenBank/DDBJ whole genome shotgun (WGS) entry which is preliminary data.</text>
</comment>
<organism evidence="1 2">
    <name type="scientific">Sphingomonas yabuuchiae</name>
    <dbReference type="NCBI Taxonomy" id="172044"/>
    <lineage>
        <taxon>Bacteria</taxon>
        <taxon>Pseudomonadati</taxon>
        <taxon>Pseudomonadota</taxon>
        <taxon>Alphaproteobacteria</taxon>
        <taxon>Sphingomonadales</taxon>
        <taxon>Sphingomonadaceae</taxon>
        <taxon>Sphingomonas</taxon>
    </lineage>
</organism>
<dbReference type="Proteomes" id="UP000584663">
    <property type="component" value="Unassembled WGS sequence"/>
</dbReference>
<evidence type="ECO:0000313" key="2">
    <source>
        <dbReference type="Proteomes" id="UP000584663"/>
    </source>
</evidence>
<dbReference type="EMBL" id="JACHNX010000033">
    <property type="protein sequence ID" value="MBB4611543.1"/>
    <property type="molecule type" value="Genomic_DNA"/>
</dbReference>
<evidence type="ECO:0000313" key="1">
    <source>
        <dbReference type="EMBL" id="MBB4611543.1"/>
    </source>
</evidence>
<proteinExistence type="predicted"/>